<organism evidence="1 2">
    <name type="scientific">Bifidobacterium longum subsp. infantis</name>
    <dbReference type="NCBI Taxonomy" id="1682"/>
    <lineage>
        <taxon>Bacteria</taxon>
        <taxon>Bacillati</taxon>
        <taxon>Actinomycetota</taxon>
        <taxon>Actinomycetes</taxon>
        <taxon>Bifidobacteriales</taxon>
        <taxon>Bifidobacteriaceae</taxon>
        <taxon>Bifidobacterium</taxon>
    </lineage>
</organism>
<evidence type="ECO:0000313" key="1">
    <source>
        <dbReference type="EMBL" id="ALE08147.1"/>
    </source>
</evidence>
<gene>
    <name evidence="1" type="ORF">RY67_71</name>
</gene>
<reference evidence="1 2" key="1">
    <citation type="submission" date="2014-12" db="EMBL/GenBank/DDBJ databases">
        <title>Complete genome sequence of Bifidobacterium longum subsp. infantis BT1.</title>
        <authorList>
            <person name="Kim J.F."/>
            <person name="Kwak M.-J."/>
        </authorList>
    </citation>
    <scope>NUCLEOTIDE SEQUENCE [LARGE SCALE GENOMIC DNA]</scope>
    <source>
        <strain evidence="1 2">BT1</strain>
    </source>
</reference>
<dbReference type="PATRIC" id="fig|1682.24.peg.71"/>
<dbReference type="EMBL" id="CP010411">
    <property type="protein sequence ID" value="ALE08147.1"/>
    <property type="molecule type" value="Genomic_DNA"/>
</dbReference>
<name>A0A0M4M0Y9_BIFLI</name>
<dbReference type="Proteomes" id="UP000067206">
    <property type="component" value="Chromosome"/>
</dbReference>
<protein>
    <submittedName>
        <fullName evidence="1">Uncharacterized protein</fullName>
    </submittedName>
</protein>
<evidence type="ECO:0000313" key="2">
    <source>
        <dbReference type="Proteomes" id="UP000067206"/>
    </source>
</evidence>
<sequence length="41" mass="4177">MLPGLLRGWLVIDATCGKRQYVCGCDQGAAGMADSSGGCNT</sequence>
<accession>A0A0M4M0Y9</accession>
<dbReference type="AlphaFoldDB" id="A0A0M4M0Y9"/>
<proteinExistence type="predicted"/>